<comment type="caution">
    <text evidence="3">The sequence shown here is derived from an EMBL/GenBank/DDBJ whole genome shotgun (WGS) entry which is preliminary data.</text>
</comment>
<accession>A0A966DTS7</accession>
<dbReference type="AlphaFoldDB" id="A0A966DTS7"/>
<evidence type="ECO:0000313" key="3">
    <source>
        <dbReference type="EMBL" id="NCD71588.1"/>
    </source>
</evidence>
<organism evidence="3 4">
    <name type="scientific">Mucilaginibacter agri</name>
    <dbReference type="NCBI Taxonomy" id="2695265"/>
    <lineage>
        <taxon>Bacteria</taxon>
        <taxon>Pseudomonadati</taxon>
        <taxon>Bacteroidota</taxon>
        <taxon>Sphingobacteriia</taxon>
        <taxon>Sphingobacteriales</taxon>
        <taxon>Sphingobacteriaceae</taxon>
        <taxon>Mucilaginibacter</taxon>
    </lineage>
</organism>
<gene>
    <name evidence="3" type="ORF">GSY63_19640</name>
</gene>
<name>A0A966DTS7_9SPHI</name>
<dbReference type="EMBL" id="WWEO01000044">
    <property type="protein sequence ID" value="NCD71588.1"/>
    <property type="molecule type" value="Genomic_DNA"/>
</dbReference>
<keyword evidence="4" id="KW-1185">Reference proteome</keyword>
<evidence type="ECO:0000259" key="2">
    <source>
        <dbReference type="Pfam" id="PF18935"/>
    </source>
</evidence>
<proteinExistence type="predicted"/>
<feature type="chain" id="PRO_5037293571" description="DUF5683 domain-containing protein" evidence="1">
    <location>
        <begin position="20"/>
        <end position="218"/>
    </location>
</feature>
<evidence type="ECO:0000256" key="1">
    <source>
        <dbReference type="SAM" id="SignalP"/>
    </source>
</evidence>
<dbReference type="Proteomes" id="UP000638732">
    <property type="component" value="Unassembled WGS sequence"/>
</dbReference>
<reference evidence="3" key="1">
    <citation type="submission" date="2020-01" db="EMBL/GenBank/DDBJ databases">
        <authorList>
            <person name="Seo Y.L."/>
        </authorList>
    </citation>
    <scope>NUCLEOTIDE SEQUENCE</scope>
    <source>
        <strain evidence="3">R11</strain>
    </source>
</reference>
<dbReference type="Pfam" id="PF18935">
    <property type="entry name" value="DUF5683"/>
    <property type="match status" value="1"/>
</dbReference>
<protein>
    <recommendedName>
        <fullName evidence="2">DUF5683 domain-containing protein</fullName>
    </recommendedName>
</protein>
<keyword evidence="1" id="KW-0732">Signal</keyword>
<evidence type="ECO:0000313" key="4">
    <source>
        <dbReference type="Proteomes" id="UP000638732"/>
    </source>
</evidence>
<dbReference type="InterPro" id="IPR043738">
    <property type="entry name" value="DUF5683"/>
</dbReference>
<feature type="signal peptide" evidence="1">
    <location>
        <begin position="1"/>
        <end position="19"/>
    </location>
</feature>
<reference evidence="3" key="2">
    <citation type="submission" date="2020-10" db="EMBL/GenBank/DDBJ databases">
        <title>Mucilaginibacter sp. nov., isolated from soil.</title>
        <authorList>
            <person name="Jeon C.O."/>
        </authorList>
    </citation>
    <scope>NUCLEOTIDE SEQUENCE</scope>
    <source>
        <strain evidence="3">R11</strain>
    </source>
</reference>
<sequence length="218" mass="24599">MRIWFIFLALAAFSFKAMAQRPDFGNRNNPKDSLNRVRDSISSKPFVPNANITKVYHPDSLHSPHKAFVRSAIIPGWGQLYNHRWWKVPIIYGGFALLGAAIVYNNHYYHEYVNEGNRRFRGETAAPDNPYVNIPGGYQQFYDAASANQRNLQLSILGGVLLWGINCVDAYIDGKFIHSYSVDNNLSIRVAPSLLNQPMYASTNINGYIPGVKITLGF</sequence>
<feature type="domain" description="DUF5683" evidence="2">
    <location>
        <begin position="61"/>
        <end position="215"/>
    </location>
</feature>